<evidence type="ECO:0000313" key="1">
    <source>
        <dbReference type="EMBL" id="OGD10667.1"/>
    </source>
</evidence>
<evidence type="ECO:0000313" key="2">
    <source>
        <dbReference type="Proteomes" id="UP000176424"/>
    </source>
</evidence>
<protein>
    <submittedName>
        <fullName evidence="1">Uncharacterized protein</fullName>
    </submittedName>
</protein>
<comment type="caution">
    <text evidence="1">The sequence shown here is derived from an EMBL/GenBank/DDBJ whole genome shotgun (WGS) entry which is preliminary data.</text>
</comment>
<proteinExistence type="predicted"/>
<dbReference type="STRING" id="1797263.A2397_00150"/>
<reference evidence="1 2" key="1">
    <citation type="journal article" date="2016" name="Nat. Commun.">
        <title>Thousands of microbial genomes shed light on interconnected biogeochemical processes in an aquifer system.</title>
        <authorList>
            <person name="Anantharaman K."/>
            <person name="Brown C.T."/>
            <person name="Hug L.A."/>
            <person name="Sharon I."/>
            <person name="Castelle C.J."/>
            <person name="Probst A.J."/>
            <person name="Thomas B.C."/>
            <person name="Singh A."/>
            <person name="Wilkins M.J."/>
            <person name="Karaoz U."/>
            <person name="Brodie E.L."/>
            <person name="Williams K.H."/>
            <person name="Hubbard S.S."/>
            <person name="Banfield J.F."/>
        </authorList>
    </citation>
    <scope>NUCLEOTIDE SEQUENCE [LARGE SCALE GENOMIC DNA]</scope>
</reference>
<dbReference type="Proteomes" id="UP000176424">
    <property type="component" value="Unassembled WGS sequence"/>
</dbReference>
<dbReference type="EMBL" id="MEXR01000001">
    <property type="protein sequence ID" value="OGD10667.1"/>
    <property type="molecule type" value="Genomic_DNA"/>
</dbReference>
<dbReference type="AlphaFoldDB" id="A0A1F4ZYW4"/>
<gene>
    <name evidence="1" type="ORF">A2397_00150</name>
</gene>
<name>A0A1F4ZYW4_9BACT</name>
<accession>A0A1F4ZYW4</accession>
<sequence>MAAKKKTSTSLKHSPLLSKAPLSQRPYVTMALLAILTCALALTVELIQNAQVLEARSKASVPAVRVQNNK</sequence>
<organism evidence="1 2">
    <name type="scientific">Candidatus Amesbacteria bacterium RIFOXYB1_FULL_44_23</name>
    <dbReference type="NCBI Taxonomy" id="1797263"/>
    <lineage>
        <taxon>Bacteria</taxon>
        <taxon>Candidatus Amesiibacteriota</taxon>
    </lineage>
</organism>